<proteinExistence type="predicted"/>
<keyword evidence="2" id="KW-1185">Reference proteome</keyword>
<gene>
    <name evidence="1" type="ORF">DPMN_018357</name>
</gene>
<sequence length="79" mass="9311">MNKKKRLEQLTQGALRASSKTVDDIWRFYKQANAVFLQWESDLEKTKDQEQQASNAQILMDTQQQEMNNVKKSLQSMLF</sequence>
<evidence type="ECO:0000313" key="2">
    <source>
        <dbReference type="Proteomes" id="UP000828390"/>
    </source>
</evidence>
<protein>
    <submittedName>
        <fullName evidence="1">Uncharacterized protein</fullName>
    </submittedName>
</protein>
<dbReference type="EMBL" id="JAIWYP010000001">
    <property type="protein sequence ID" value="KAH3894200.1"/>
    <property type="molecule type" value="Genomic_DNA"/>
</dbReference>
<evidence type="ECO:0000313" key="1">
    <source>
        <dbReference type="EMBL" id="KAH3894200.1"/>
    </source>
</evidence>
<comment type="caution">
    <text evidence="1">The sequence shown here is derived from an EMBL/GenBank/DDBJ whole genome shotgun (WGS) entry which is preliminary data.</text>
</comment>
<reference evidence="1" key="1">
    <citation type="journal article" date="2019" name="bioRxiv">
        <title>The Genome of the Zebra Mussel, Dreissena polymorpha: A Resource for Invasive Species Research.</title>
        <authorList>
            <person name="McCartney M.A."/>
            <person name="Auch B."/>
            <person name="Kono T."/>
            <person name="Mallez S."/>
            <person name="Zhang Y."/>
            <person name="Obille A."/>
            <person name="Becker A."/>
            <person name="Abrahante J.E."/>
            <person name="Garbe J."/>
            <person name="Badalamenti J.P."/>
            <person name="Herman A."/>
            <person name="Mangelson H."/>
            <person name="Liachko I."/>
            <person name="Sullivan S."/>
            <person name="Sone E.D."/>
            <person name="Koren S."/>
            <person name="Silverstein K.A.T."/>
            <person name="Beckman K.B."/>
            <person name="Gohl D.M."/>
        </authorList>
    </citation>
    <scope>NUCLEOTIDE SEQUENCE</scope>
    <source>
        <strain evidence="1">Duluth1</strain>
        <tissue evidence="1">Whole animal</tissue>
    </source>
</reference>
<reference evidence="1" key="2">
    <citation type="submission" date="2020-11" db="EMBL/GenBank/DDBJ databases">
        <authorList>
            <person name="McCartney M.A."/>
            <person name="Auch B."/>
            <person name="Kono T."/>
            <person name="Mallez S."/>
            <person name="Becker A."/>
            <person name="Gohl D.M."/>
            <person name="Silverstein K.A.T."/>
            <person name="Koren S."/>
            <person name="Bechman K.B."/>
            <person name="Herman A."/>
            <person name="Abrahante J.E."/>
            <person name="Garbe J."/>
        </authorList>
    </citation>
    <scope>NUCLEOTIDE SEQUENCE</scope>
    <source>
        <strain evidence="1">Duluth1</strain>
        <tissue evidence="1">Whole animal</tissue>
    </source>
</reference>
<accession>A0A9D4NEZ2</accession>
<name>A0A9D4NEZ2_DREPO</name>
<dbReference type="AlphaFoldDB" id="A0A9D4NEZ2"/>
<dbReference type="Proteomes" id="UP000828390">
    <property type="component" value="Unassembled WGS sequence"/>
</dbReference>
<organism evidence="1 2">
    <name type="scientific">Dreissena polymorpha</name>
    <name type="common">Zebra mussel</name>
    <name type="synonym">Mytilus polymorpha</name>
    <dbReference type="NCBI Taxonomy" id="45954"/>
    <lineage>
        <taxon>Eukaryota</taxon>
        <taxon>Metazoa</taxon>
        <taxon>Spiralia</taxon>
        <taxon>Lophotrochozoa</taxon>
        <taxon>Mollusca</taxon>
        <taxon>Bivalvia</taxon>
        <taxon>Autobranchia</taxon>
        <taxon>Heteroconchia</taxon>
        <taxon>Euheterodonta</taxon>
        <taxon>Imparidentia</taxon>
        <taxon>Neoheterodontei</taxon>
        <taxon>Myida</taxon>
        <taxon>Dreissenoidea</taxon>
        <taxon>Dreissenidae</taxon>
        <taxon>Dreissena</taxon>
    </lineage>
</organism>